<evidence type="ECO:0000256" key="1">
    <source>
        <dbReference type="SAM" id="Phobius"/>
    </source>
</evidence>
<keyword evidence="1" id="KW-1133">Transmembrane helix</keyword>
<proteinExistence type="predicted"/>
<protein>
    <submittedName>
        <fullName evidence="2">Uncharacterized protein</fullName>
    </submittedName>
</protein>
<accession>A0ABR1IVC0</accession>
<dbReference type="Proteomes" id="UP001498398">
    <property type="component" value="Unassembled WGS sequence"/>
</dbReference>
<sequence length="164" mass="17805">MSDPLRADLEYLARKSSWTGYHIFSLLSPVLYTTVAFRRYGRQAFSNNFLNGLLRSTWIGGFGGAIVGGGLAYARYSFFDSEAARIKRTQVAYDTSRVRAEDHSTIGAILFGVITPALLWKRARILHLVLGGAGIGSNIGLLTHLVRSASGDVPPKVALPPTHA</sequence>
<evidence type="ECO:0000313" key="2">
    <source>
        <dbReference type="EMBL" id="KAK7440246.1"/>
    </source>
</evidence>
<dbReference type="EMBL" id="JBANRG010000069">
    <property type="protein sequence ID" value="KAK7440246.1"/>
    <property type="molecule type" value="Genomic_DNA"/>
</dbReference>
<feature type="transmembrane region" description="Helical" evidence="1">
    <location>
        <begin position="20"/>
        <end position="37"/>
    </location>
</feature>
<keyword evidence="3" id="KW-1185">Reference proteome</keyword>
<organism evidence="2 3">
    <name type="scientific">Marasmiellus scandens</name>
    <dbReference type="NCBI Taxonomy" id="2682957"/>
    <lineage>
        <taxon>Eukaryota</taxon>
        <taxon>Fungi</taxon>
        <taxon>Dikarya</taxon>
        <taxon>Basidiomycota</taxon>
        <taxon>Agaricomycotina</taxon>
        <taxon>Agaricomycetes</taxon>
        <taxon>Agaricomycetidae</taxon>
        <taxon>Agaricales</taxon>
        <taxon>Marasmiineae</taxon>
        <taxon>Omphalotaceae</taxon>
        <taxon>Marasmiellus</taxon>
    </lineage>
</organism>
<name>A0ABR1IVC0_9AGAR</name>
<reference evidence="2 3" key="1">
    <citation type="submission" date="2024-01" db="EMBL/GenBank/DDBJ databases">
        <title>A draft genome for the cacao thread blight pathogen Marasmiellus scandens.</title>
        <authorList>
            <person name="Baruah I.K."/>
            <person name="Leung J."/>
            <person name="Bukari Y."/>
            <person name="Amoako-Attah I."/>
            <person name="Meinhardt L.W."/>
            <person name="Bailey B.A."/>
            <person name="Cohen S.P."/>
        </authorList>
    </citation>
    <scope>NUCLEOTIDE SEQUENCE [LARGE SCALE GENOMIC DNA]</scope>
    <source>
        <strain evidence="2 3">GH-19</strain>
    </source>
</reference>
<feature type="transmembrane region" description="Helical" evidence="1">
    <location>
        <begin position="58"/>
        <end position="76"/>
    </location>
</feature>
<evidence type="ECO:0000313" key="3">
    <source>
        <dbReference type="Proteomes" id="UP001498398"/>
    </source>
</evidence>
<gene>
    <name evidence="2" type="ORF">VKT23_017187</name>
</gene>
<keyword evidence="1" id="KW-0472">Membrane</keyword>
<comment type="caution">
    <text evidence="2">The sequence shown here is derived from an EMBL/GenBank/DDBJ whole genome shotgun (WGS) entry which is preliminary data.</text>
</comment>
<keyword evidence="1" id="KW-0812">Transmembrane</keyword>